<dbReference type="InterPro" id="IPR033705">
    <property type="entry name" value="Anticodon_Ia_Val"/>
</dbReference>
<dbReference type="Pfam" id="PF00133">
    <property type="entry name" value="tRNA-synt_1"/>
    <property type="match status" value="1"/>
</dbReference>
<dbReference type="Gene3D" id="3.40.50.620">
    <property type="entry name" value="HUPs"/>
    <property type="match status" value="2"/>
</dbReference>
<dbReference type="InterPro" id="IPR002300">
    <property type="entry name" value="aa-tRNA-synth_Ia"/>
</dbReference>
<keyword evidence="6 8" id="KW-0030">Aminoacyl-tRNA synthetase</keyword>
<dbReference type="InterPro" id="IPR009080">
    <property type="entry name" value="tRNAsynth_Ia_anticodon-bd"/>
</dbReference>
<dbReference type="CDD" id="cd00817">
    <property type="entry name" value="ValRS_core"/>
    <property type="match status" value="1"/>
</dbReference>
<name>A0ABS9Z828_9HYPH</name>
<comment type="caution">
    <text evidence="12">The sequence shown here is derived from an EMBL/GenBank/DDBJ whole genome shotgun (WGS) entry which is preliminary data.</text>
</comment>
<dbReference type="Proteomes" id="UP001139104">
    <property type="component" value="Unassembled WGS sequence"/>
</dbReference>
<gene>
    <name evidence="8" type="primary">valS</name>
    <name evidence="12" type="ORF">K2U94_13825</name>
</gene>
<dbReference type="Pfam" id="PF08264">
    <property type="entry name" value="Anticodon_1"/>
    <property type="match status" value="1"/>
</dbReference>
<dbReference type="SUPFAM" id="SSF47323">
    <property type="entry name" value="Anticodon-binding domain of a subclass of class I aminoacyl-tRNA synthetases"/>
    <property type="match status" value="1"/>
</dbReference>
<dbReference type="PANTHER" id="PTHR11946">
    <property type="entry name" value="VALYL-TRNA SYNTHETASES"/>
    <property type="match status" value="1"/>
</dbReference>
<keyword evidence="1 8" id="KW-0963">Cytoplasm</keyword>
<evidence type="ECO:0000256" key="3">
    <source>
        <dbReference type="ARBA" id="ARBA00022741"/>
    </source>
</evidence>
<evidence type="ECO:0000256" key="5">
    <source>
        <dbReference type="ARBA" id="ARBA00022917"/>
    </source>
</evidence>
<comment type="similarity">
    <text evidence="8">Belongs to the class-I aminoacyl-tRNA synthetase family. ValS type 1 subfamily.</text>
</comment>
<dbReference type="InterPro" id="IPR001412">
    <property type="entry name" value="aa-tRNA-synth_I_CS"/>
</dbReference>
<dbReference type="InterPro" id="IPR019499">
    <property type="entry name" value="Val-tRNA_synth_tRNA-bd"/>
</dbReference>
<dbReference type="InterPro" id="IPR002303">
    <property type="entry name" value="Valyl-tRNA_ligase"/>
</dbReference>
<evidence type="ECO:0000313" key="13">
    <source>
        <dbReference type="Proteomes" id="UP001139104"/>
    </source>
</evidence>
<evidence type="ECO:0000313" key="12">
    <source>
        <dbReference type="EMBL" id="MCI4683829.1"/>
    </source>
</evidence>
<dbReference type="NCBIfam" id="NF004349">
    <property type="entry name" value="PRK05729.1"/>
    <property type="match status" value="1"/>
</dbReference>
<keyword evidence="8" id="KW-0175">Coiled coil</keyword>
<comment type="subunit">
    <text evidence="8">Monomer.</text>
</comment>
<dbReference type="InterPro" id="IPR013155">
    <property type="entry name" value="M/V/L/I-tRNA-synth_anticd-bd"/>
</dbReference>
<dbReference type="EMBL" id="JAIVFP010000001">
    <property type="protein sequence ID" value="MCI4683829.1"/>
    <property type="molecule type" value="Genomic_DNA"/>
</dbReference>
<keyword evidence="4 8" id="KW-0067">ATP-binding</keyword>
<accession>A0ABS9Z828</accession>
<dbReference type="InterPro" id="IPR037118">
    <property type="entry name" value="Val-tRNA_synth_C_sf"/>
</dbReference>
<comment type="subcellular location">
    <subcellularLocation>
        <location evidence="8">Cytoplasm</location>
    </subcellularLocation>
</comment>
<dbReference type="Gene3D" id="1.10.287.380">
    <property type="entry name" value="Valyl-tRNA synthetase, C-terminal domain"/>
    <property type="match status" value="1"/>
</dbReference>
<keyword evidence="5 8" id="KW-0648">Protein biosynthesis</keyword>
<keyword evidence="2 8" id="KW-0436">Ligase</keyword>
<dbReference type="RefSeq" id="WP_243067757.1">
    <property type="nucleotide sequence ID" value="NZ_JAIVFK010000006.1"/>
</dbReference>
<evidence type="ECO:0000256" key="2">
    <source>
        <dbReference type="ARBA" id="ARBA00022598"/>
    </source>
</evidence>
<dbReference type="NCBIfam" id="TIGR00422">
    <property type="entry name" value="valS"/>
    <property type="match status" value="1"/>
</dbReference>
<evidence type="ECO:0000256" key="7">
    <source>
        <dbReference type="ARBA" id="ARBA00047552"/>
    </source>
</evidence>
<comment type="function">
    <text evidence="8">Catalyzes the attachment of valine to tRNA(Val). As ValRS can inadvertently accommodate and process structurally similar amino acids such as threonine, to avoid such errors, it has a 'posttransfer' editing activity that hydrolyzes mischarged Thr-tRNA(Val) in a tRNA-dependent manner.</text>
</comment>
<dbReference type="HAMAP" id="MF_02004">
    <property type="entry name" value="Val_tRNA_synth_type1"/>
    <property type="match status" value="1"/>
</dbReference>
<dbReference type="Gene3D" id="1.10.730.10">
    <property type="entry name" value="Isoleucyl-tRNA Synthetase, Domain 1"/>
    <property type="match status" value="1"/>
</dbReference>
<keyword evidence="13" id="KW-1185">Reference proteome</keyword>
<dbReference type="CDD" id="cd07962">
    <property type="entry name" value="Anticodon_Ia_Val"/>
    <property type="match status" value="1"/>
</dbReference>
<proteinExistence type="inferred from homology"/>
<evidence type="ECO:0000259" key="9">
    <source>
        <dbReference type="Pfam" id="PF00133"/>
    </source>
</evidence>
<comment type="domain">
    <text evidence="8">The C-terminal coiled-coil domain is crucial for aminoacylation activity.</text>
</comment>
<dbReference type="InterPro" id="IPR010978">
    <property type="entry name" value="tRNA-bd_arm"/>
</dbReference>
<comment type="domain">
    <text evidence="8">ValRS has two distinct active sites: one for aminoacylation and one for editing. The misactivated threonine is translocated from the active site to the editing site.</text>
</comment>
<keyword evidence="3 8" id="KW-0547">Nucleotide-binding</keyword>
<evidence type="ECO:0000256" key="4">
    <source>
        <dbReference type="ARBA" id="ARBA00022840"/>
    </source>
</evidence>
<feature type="short sequence motif" description="'KMSKS' region" evidence="8">
    <location>
        <begin position="571"/>
        <end position="575"/>
    </location>
</feature>
<organism evidence="12 13">
    <name type="scientific">Candidatus Rhodoblastus alkanivorans</name>
    <dbReference type="NCBI Taxonomy" id="2954117"/>
    <lineage>
        <taxon>Bacteria</taxon>
        <taxon>Pseudomonadati</taxon>
        <taxon>Pseudomonadota</taxon>
        <taxon>Alphaproteobacteria</taxon>
        <taxon>Hyphomicrobiales</taxon>
        <taxon>Rhodoblastaceae</taxon>
        <taxon>Rhodoblastus</taxon>
    </lineage>
</organism>
<dbReference type="Pfam" id="PF10458">
    <property type="entry name" value="Val_tRNA-synt_C"/>
    <property type="match status" value="1"/>
</dbReference>
<feature type="binding site" evidence="8">
    <location>
        <position position="574"/>
    </location>
    <ligand>
        <name>ATP</name>
        <dbReference type="ChEBI" id="CHEBI:30616"/>
    </ligand>
</feature>
<evidence type="ECO:0000259" key="10">
    <source>
        <dbReference type="Pfam" id="PF08264"/>
    </source>
</evidence>
<evidence type="ECO:0000256" key="1">
    <source>
        <dbReference type="ARBA" id="ARBA00022490"/>
    </source>
</evidence>
<dbReference type="PANTHER" id="PTHR11946:SF93">
    <property type="entry name" value="VALINE--TRNA LIGASE, CHLOROPLASTIC_MITOCHONDRIAL 2"/>
    <property type="match status" value="1"/>
</dbReference>
<feature type="domain" description="Aminoacyl-tRNA synthetase class Ia" evidence="9">
    <location>
        <begin position="16"/>
        <end position="610"/>
    </location>
</feature>
<dbReference type="Gene3D" id="3.90.740.10">
    <property type="entry name" value="Valyl/Leucyl/Isoleucyl-tRNA synthetase, editing domain"/>
    <property type="match status" value="1"/>
</dbReference>
<dbReference type="PROSITE" id="PS00178">
    <property type="entry name" value="AA_TRNA_LIGASE_I"/>
    <property type="match status" value="1"/>
</dbReference>
<dbReference type="SUPFAM" id="SSF52374">
    <property type="entry name" value="Nucleotidylyl transferase"/>
    <property type="match status" value="1"/>
</dbReference>
<dbReference type="InterPro" id="IPR014729">
    <property type="entry name" value="Rossmann-like_a/b/a_fold"/>
</dbReference>
<feature type="domain" description="Valyl-tRNA synthetase tRNA-binding arm" evidence="11">
    <location>
        <begin position="859"/>
        <end position="923"/>
    </location>
</feature>
<comment type="catalytic activity">
    <reaction evidence="7 8">
        <text>tRNA(Val) + L-valine + ATP = L-valyl-tRNA(Val) + AMP + diphosphate</text>
        <dbReference type="Rhea" id="RHEA:10704"/>
        <dbReference type="Rhea" id="RHEA-COMP:9672"/>
        <dbReference type="Rhea" id="RHEA-COMP:9708"/>
        <dbReference type="ChEBI" id="CHEBI:30616"/>
        <dbReference type="ChEBI" id="CHEBI:33019"/>
        <dbReference type="ChEBI" id="CHEBI:57762"/>
        <dbReference type="ChEBI" id="CHEBI:78442"/>
        <dbReference type="ChEBI" id="CHEBI:78537"/>
        <dbReference type="ChEBI" id="CHEBI:456215"/>
        <dbReference type="EC" id="6.1.1.9"/>
    </reaction>
</comment>
<evidence type="ECO:0000256" key="6">
    <source>
        <dbReference type="ARBA" id="ARBA00023146"/>
    </source>
</evidence>
<evidence type="ECO:0000256" key="8">
    <source>
        <dbReference type="HAMAP-Rule" id="MF_02004"/>
    </source>
</evidence>
<dbReference type="SUPFAM" id="SSF50677">
    <property type="entry name" value="ValRS/IleRS/LeuRS editing domain"/>
    <property type="match status" value="1"/>
</dbReference>
<feature type="short sequence motif" description="'HIGH' region" evidence="8">
    <location>
        <begin position="45"/>
        <end position="55"/>
    </location>
</feature>
<evidence type="ECO:0000259" key="11">
    <source>
        <dbReference type="Pfam" id="PF10458"/>
    </source>
</evidence>
<feature type="domain" description="Methionyl/Valyl/Leucyl/Isoleucyl-tRNA synthetase anticodon-binding" evidence="10">
    <location>
        <begin position="653"/>
        <end position="799"/>
    </location>
</feature>
<dbReference type="EC" id="6.1.1.9" evidence="8"/>
<protein>
    <recommendedName>
        <fullName evidence="8">Valine--tRNA ligase</fullName>
        <ecNumber evidence="8">6.1.1.9</ecNumber>
    </recommendedName>
    <alternativeName>
        <fullName evidence="8">Valyl-tRNA synthetase</fullName>
        <shortName evidence="8">ValRS</shortName>
    </alternativeName>
</protein>
<reference evidence="12" key="1">
    <citation type="journal article" date="2022" name="ISME J.">
        <title>Identification of active gaseous-alkane degraders at natural gas seeps.</title>
        <authorList>
            <person name="Farhan Ul Haque M."/>
            <person name="Hernandez M."/>
            <person name="Crombie A.T."/>
            <person name="Murrell J.C."/>
        </authorList>
    </citation>
    <scope>NUCLEOTIDE SEQUENCE</scope>
    <source>
        <strain evidence="12">PC2</strain>
    </source>
</reference>
<sequence length="924" mass="103409">MMEKTFDPAAVESRIAAEWEVAGAFRADRPERIGAKPFTIVIPPPNVTGSLHMGHALNNTLQDILCRFERMRGRNVLWQPGVDHAGIATQMVVERRLAAAGEPGRRDLGREAFLEKVWAWKAESGGAIVNQLKRLGASCDWSRERFTMDTGSSKAVLKAFVELYRAGLIYKDKRLVNWDPKLLTAVSDIEVVSQNVKGSLWHFKYPLVDENGAATDEFIVVATTRPETMLGDTAVAVHPEDERYLHLHGRFVRLPLVGRLIPIVADSYSDPEKGSGAVKITPAHDFNDFEVGGRHQLPLVNILDAEARLLLKENEAFLQGVIENDDLSETLESLHGLSREEARKAVIAAMDARGLIATIETHEHQVPHGDRSGVVIEPWLTDQWYVDAKALAGPALAAVRAGETSFVPKNWEKTFFDWLENIQPWCISRQLWWGHQIPAWYSPWGAVYVSESEEEALADALADAVTREIYSDAEAEAIASDPDKAACLLTRDEDVLDTWFSSALWPMSTLGWPEEQNDLAPRYPTDVLVTGFDIIFFWVARMMMFGLHFQHKVPFRDVYLHALVRDEKGAKMSKSKGNVIDPLHLIDTYGADALRFTLAAMAAQGRDIKLATSRVEGYRNFATKLWNAARFAEMNQCRGHIGFDPMRVKEVLNRWIVGETARAMAEVETALVQYKFNEAAQAAYRFVWNIFCDWNLELAKPLLQGPDGPAKDETRDTTAFVLDQICKLLHPFMPFLTEEIWAIRGQDFPRESMLALAQWPDLRGLEDSEAETEIGWLVEVVSEVRSVRAEMNVPAGAAIPLVLVGASEADARRAERWAETIKRLARLSAIEAMSKAPPQSVQVVARGTVLALPLEGVIDFDVERARLEKGVAAEQKEIAKIDAKLGNADFLRRAPEEVVEENQERRDQAMARLEKMTAALKLLG</sequence>
<dbReference type="PRINTS" id="PR00986">
    <property type="entry name" value="TRNASYNTHVAL"/>
</dbReference>
<dbReference type="SUPFAM" id="SSF46589">
    <property type="entry name" value="tRNA-binding arm"/>
    <property type="match status" value="1"/>
</dbReference>
<dbReference type="InterPro" id="IPR009008">
    <property type="entry name" value="Val/Leu/Ile-tRNA-synth_edit"/>
</dbReference>
<dbReference type="GO" id="GO:0004832">
    <property type="term" value="F:valine-tRNA ligase activity"/>
    <property type="evidence" value="ECO:0007669"/>
    <property type="project" value="UniProtKB-EC"/>
</dbReference>